<evidence type="ECO:0000313" key="1">
    <source>
        <dbReference type="EMBL" id="MFD0750284.1"/>
    </source>
</evidence>
<dbReference type="EMBL" id="JBHTHU010000005">
    <property type="protein sequence ID" value="MFD0750284.1"/>
    <property type="molecule type" value="Genomic_DNA"/>
</dbReference>
<protein>
    <submittedName>
        <fullName evidence="1">Uncharacterized protein</fullName>
    </submittedName>
</protein>
<organism evidence="1 2">
    <name type="scientific">Mucilaginibacter calamicampi</name>
    <dbReference type="NCBI Taxonomy" id="1302352"/>
    <lineage>
        <taxon>Bacteria</taxon>
        <taxon>Pseudomonadati</taxon>
        <taxon>Bacteroidota</taxon>
        <taxon>Sphingobacteriia</taxon>
        <taxon>Sphingobacteriales</taxon>
        <taxon>Sphingobacteriaceae</taxon>
        <taxon>Mucilaginibacter</taxon>
    </lineage>
</organism>
<comment type="caution">
    <text evidence="1">The sequence shown here is derived from an EMBL/GenBank/DDBJ whole genome shotgun (WGS) entry which is preliminary data.</text>
</comment>
<evidence type="ECO:0000313" key="2">
    <source>
        <dbReference type="Proteomes" id="UP001596958"/>
    </source>
</evidence>
<gene>
    <name evidence="1" type="ORF">ACFQZS_09040</name>
</gene>
<reference evidence="2" key="1">
    <citation type="journal article" date="2019" name="Int. J. Syst. Evol. Microbiol.">
        <title>The Global Catalogue of Microorganisms (GCM) 10K type strain sequencing project: providing services to taxonomists for standard genome sequencing and annotation.</title>
        <authorList>
            <consortium name="The Broad Institute Genomics Platform"/>
            <consortium name="The Broad Institute Genome Sequencing Center for Infectious Disease"/>
            <person name="Wu L."/>
            <person name="Ma J."/>
        </authorList>
    </citation>
    <scope>NUCLEOTIDE SEQUENCE [LARGE SCALE GENOMIC DNA]</scope>
    <source>
        <strain evidence="2">CCUG 63418</strain>
    </source>
</reference>
<proteinExistence type="predicted"/>
<dbReference type="Proteomes" id="UP001596958">
    <property type="component" value="Unassembled WGS sequence"/>
</dbReference>
<name>A0ABW2YV17_9SPHI</name>
<sequence length="95" mass="10736">MKKLLFIAIIIVSCKKELPDITYPTGTRFNLKNTSLDNIALDKNGLRVVPTNPFTVESIWPKKSSGIKFYTCHSANGNEYKIPETNMDILYIPSN</sequence>
<accession>A0ABW2YV17</accession>
<dbReference type="RefSeq" id="WP_377099408.1">
    <property type="nucleotide sequence ID" value="NZ_JBHTHU010000005.1"/>
</dbReference>
<keyword evidence="2" id="KW-1185">Reference proteome</keyword>